<sequence length="208" mass="22774">MLQGSLTLLDPEGRMRASGIATSSRSPKVGADHRYRRLGGDPFFSFALSAAYTEQLWPCRGGLIPAGYVVAEPVPHRPLPRAKHLRVHVHAENGENRGVTAISGLGRIEDESADVPRPDEVRSRTKHARVRRVLARGDEPWTRHASMALKWTVVSGKHQTSVALEGQSFRAKPSDEHAGQPCSRFVSANSPWQAFATRQGTVGPPHQP</sequence>
<dbReference type="AlphaFoldDB" id="A0A151GV70"/>
<protein>
    <submittedName>
        <fullName evidence="1">Uncharacterized protein</fullName>
    </submittedName>
</protein>
<dbReference type="Proteomes" id="UP000076580">
    <property type="component" value="Chromosome 01"/>
</dbReference>
<organism evidence="1 2">
    <name type="scientific">Drechmeria coniospora</name>
    <name type="common">Nematophagous fungus</name>
    <name type="synonym">Meria coniospora</name>
    <dbReference type="NCBI Taxonomy" id="98403"/>
    <lineage>
        <taxon>Eukaryota</taxon>
        <taxon>Fungi</taxon>
        <taxon>Dikarya</taxon>
        <taxon>Ascomycota</taxon>
        <taxon>Pezizomycotina</taxon>
        <taxon>Sordariomycetes</taxon>
        <taxon>Hypocreomycetidae</taxon>
        <taxon>Hypocreales</taxon>
        <taxon>Ophiocordycipitaceae</taxon>
        <taxon>Drechmeria</taxon>
    </lineage>
</organism>
<dbReference type="RefSeq" id="XP_040660346.1">
    <property type="nucleotide sequence ID" value="XM_040799463.1"/>
</dbReference>
<name>A0A151GV70_DRECN</name>
<accession>A0A151GV70</accession>
<proteinExistence type="predicted"/>
<gene>
    <name evidence="1" type="ORF">DCS_02134</name>
</gene>
<dbReference type="EMBL" id="LAYC01000001">
    <property type="protein sequence ID" value="KYK60994.1"/>
    <property type="molecule type" value="Genomic_DNA"/>
</dbReference>
<evidence type="ECO:0000313" key="2">
    <source>
        <dbReference type="Proteomes" id="UP000076580"/>
    </source>
</evidence>
<evidence type="ECO:0000313" key="1">
    <source>
        <dbReference type="EMBL" id="KYK60994.1"/>
    </source>
</evidence>
<reference evidence="1 2" key="1">
    <citation type="journal article" date="2016" name="Sci. Rep.">
        <title>Insights into Adaptations to a Near-Obligate Nematode Endoparasitic Lifestyle from the Finished Genome of Drechmeria coniospora.</title>
        <authorList>
            <person name="Zhang L."/>
            <person name="Zhou Z."/>
            <person name="Guo Q."/>
            <person name="Fokkens L."/>
            <person name="Miskei M."/>
            <person name="Pocsi I."/>
            <person name="Zhang W."/>
            <person name="Chen M."/>
            <person name="Wang L."/>
            <person name="Sun Y."/>
            <person name="Donzelli B.G."/>
            <person name="Gibson D.M."/>
            <person name="Nelson D.R."/>
            <person name="Luo J.G."/>
            <person name="Rep M."/>
            <person name="Liu H."/>
            <person name="Yang S."/>
            <person name="Wang J."/>
            <person name="Krasnoff S.B."/>
            <person name="Xu Y."/>
            <person name="Molnar I."/>
            <person name="Lin M."/>
        </authorList>
    </citation>
    <scope>NUCLEOTIDE SEQUENCE [LARGE SCALE GENOMIC DNA]</scope>
    <source>
        <strain evidence="1 2">ARSEF 6962</strain>
    </source>
</reference>
<comment type="caution">
    <text evidence="1">The sequence shown here is derived from an EMBL/GenBank/DDBJ whole genome shotgun (WGS) entry which is preliminary data.</text>
</comment>
<dbReference type="GeneID" id="63714777"/>
<dbReference type="InParanoid" id="A0A151GV70"/>
<keyword evidence="2" id="KW-1185">Reference proteome</keyword>